<evidence type="ECO:0000256" key="2">
    <source>
        <dbReference type="ARBA" id="ARBA00009116"/>
    </source>
</evidence>
<gene>
    <name evidence="5" type="ORF">JAAARDRAFT_37936</name>
</gene>
<comment type="subcellular location">
    <subcellularLocation>
        <location evidence="1">Mitochondrion</location>
    </subcellularLocation>
</comment>
<keyword evidence="3" id="KW-0809">Transit peptide</keyword>
<dbReference type="PANTHER" id="PTHR13126">
    <property type="entry name" value="CHAPERONE ATP11"/>
    <property type="match status" value="1"/>
</dbReference>
<dbReference type="PANTHER" id="PTHR13126:SF0">
    <property type="entry name" value="ATP SYNTHASE MITOCHONDRIAL F1 COMPLEX ASSEMBLY FACTOR 1"/>
    <property type="match status" value="1"/>
</dbReference>
<dbReference type="GO" id="GO:0033615">
    <property type="term" value="P:mitochondrial proton-transporting ATP synthase complex assembly"/>
    <property type="evidence" value="ECO:0007669"/>
    <property type="project" value="TreeGrafter"/>
</dbReference>
<accession>A0A067PIU3</accession>
<dbReference type="Pfam" id="PF06644">
    <property type="entry name" value="ATP11"/>
    <property type="match status" value="1"/>
</dbReference>
<evidence type="ECO:0000256" key="4">
    <source>
        <dbReference type="ARBA" id="ARBA00023128"/>
    </source>
</evidence>
<dbReference type="STRING" id="933084.A0A067PIU3"/>
<dbReference type="GO" id="GO:0005739">
    <property type="term" value="C:mitochondrion"/>
    <property type="evidence" value="ECO:0007669"/>
    <property type="project" value="UniProtKB-SubCell"/>
</dbReference>
<comment type="similarity">
    <text evidence="2">Belongs to the ATP11 family.</text>
</comment>
<protein>
    <recommendedName>
        <fullName evidence="7">ATP11-domain-containing protein</fullName>
    </recommendedName>
</protein>
<organism evidence="5 6">
    <name type="scientific">Jaapia argillacea MUCL 33604</name>
    <dbReference type="NCBI Taxonomy" id="933084"/>
    <lineage>
        <taxon>Eukaryota</taxon>
        <taxon>Fungi</taxon>
        <taxon>Dikarya</taxon>
        <taxon>Basidiomycota</taxon>
        <taxon>Agaricomycotina</taxon>
        <taxon>Agaricomycetes</taxon>
        <taxon>Agaricomycetidae</taxon>
        <taxon>Jaapiales</taxon>
        <taxon>Jaapiaceae</taxon>
        <taxon>Jaapia</taxon>
    </lineage>
</organism>
<name>A0A067PIU3_9AGAM</name>
<sequence>MSSQFTHTYPITQPLSSFLNLPRLLQTPHTPAQISALWTAYHASRSQGTGRGYICATVPLEAYEKMMGVAKRYPAFIVPVPRQAPLEEGEVEKKAYEFYYLQWAFHEVPEVPTYERLTDPFAALIPPSPSTSPHNPQTSTVLFTPLLEYKLRQTFATPYLVLTHYTDLAQTHGVVLLRGEITPSAASGSGGGGEGWMLSQQDAQLLAVGVQRFYLWGGGGKEEGLLKKFHESPAEFSWEDLLELGDPTAI</sequence>
<dbReference type="InParanoid" id="A0A067PIU3"/>
<dbReference type="AlphaFoldDB" id="A0A067PIU3"/>
<dbReference type="InterPro" id="IPR010591">
    <property type="entry name" value="ATP11"/>
</dbReference>
<evidence type="ECO:0008006" key="7">
    <source>
        <dbReference type="Google" id="ProtNLM"/>
    </source>
</evidence>
<dbReference type="OrthoDB" id="16535at2759"/>
<dbReference type="FunCoup" id="A0A067PIU3">
    <property type="interactions" value="235"/>
</dbReference>
<evidence type="ECO:0000256" key="3">
    <source>
        <dbReference type="ARBA" id="ARBA00022946"/>
    </source>
</evidence>
<keyword evidence="6" id="KW-1185">Reference proteome</keyword>
<dbReference type="Proteomes" id="UP000027265">
    <property type="component" value="Unassembled WGS sequence"/>
</dbReference>
<evidence type="ECO:0000313" key="5">
    <source>
        <dbReference type="EMBL" id="KDQ54828.1"/>
    </source>
</evidence>
<dbReference type="HOGENOM" id="CLU_097243_0_0_1"/>
<proteinExistence type="inferred from homology"/>
<evidence type="ECO:0000256" key="1">
    <source>
        <dbReference type="ARBA" id="ARBA00004173"/>
    </source>
</evidence>
<evidence type="ECO:0000313" key="6">
    <source>
        <dbReference type="Proteomes" id="UP000027265"/>
    </source>
</evidence>
<keyword evidence="4" id="KW-0496">Mitochondrion</keyword>
<dbReference type="EMBL" id="KL197727">
    <property type="protein sequence ID" value="KDQ54828.1"/>
    <property type="molecule type" value="Genomic_DNA"/>
</dbReference>
<reference evidence="6" key="1">
    <citation type="journal article" date="2014" name="Proc. Natl. Acad. Sci. U.S.A.">
        <title>Extensive sampling of basidiomycete genomes demonstrates inadequacy of the white-rot/brown-rot paradigm for wood decay fungi.</title>
        <authorList>
            <person name="Riley R."/>
            <person name="Salamov A.A."/>
            <person name="Brown D.W."/>
            <person name="Nagy L.G."/>
            <person name="Floudas D."/>
            <person name="Held B.W."/>
            <person name="Levasseur A."/>
            <person name="Lombard V."/>
            <person name="Morin E."/>
            <person name="Otillar R."/>
            <person name="Lindquist E.A."/>
            <person name="Sun H."/>
            <person name="LaButti K.M."/>
            <person name="Schmutz J."/>
            <person name="Jabbour D."/>
            <person name="Luo H."/>
            <person name="Baker S.E."/>
            <person name="Pisabarro A.G."/>
            <person name="Walton J.D."/>
            <person name="Blanchette R.A."/>
            <person name="Henrissat B."/>
            <person name="Martin F."/>
            <person name="Cullen D."/>
            <person name="Hibbett D.S."/>
            <person name="Grigoriev I.V."/>
        </authorList>
    </citation>
    <scope>NUCLEOTIDE SEQUENCE [LARGE SCALE GENOMIC DNA]</scope>
    <source>
        <strain evidence="6">MUCL 33604</strain>
    </source>
</reference>